<dbReference type="EMBL" id="CP039371">
    <property type="protein sequence ID" value="QCI12874.1"/>
    <property type="molecule type" value="Genomic_DNA"/>
</dbReference>
<evidence type="ECO:0000313" key="2">
    <source>
        <dbReference type="EMBL" id="QCI12874.1"/>
    </source>
</evidence>
<dbReference type="Pfam" id="PF01261">
    <property type="entry name" value="AP_endonuc_2"/>
    <property type="match status" value="1"/>
</dbReference>
<dbReference type="Proteomes" id="UP000298551">
    <property type="component" value="Chromosome"/>
</dbReference>
<dbReference type="InterPro" id="IPR013022">
    <property type="entry name" value="Xyl_isomerase-like_TIM-brl"/>
</dbReference>
<name>A0A4D6XAG5_PSEPU</name>
<feature type="domain" description="Xylose isomerase-like TIM barrel" evidence="1">
    <location>
        <begin position="19"/>
        <end position="254"/>
    </location>
</feature>
<dbReference type="InterPro" id="IPR036237">
    <property type="entry name" value="Xyl_isomerase-like_sf"/>
</dbReference>
<keyword evidence="2" id="KW-0413">Isomerase</keyword>
<sequence length="274" mass="29597">MNIGVVTWTLGLTEPGPVVAKVRELGLDALQYAGDFRDCSGIELKEKAAAAGLRILAIDPFNAGPPEPDAASEQGAIAYYCKLVDFAMDAGRVPVTLQGLALWTRNCPDRQSAWQRLLACCNAVDAYARERGVRTLYEVCNHYELPLVNTSEACRGLISQMAGGNLQMILDSFHMNINERDPVATIRRHAPNTGIYHISDSGRGGMGSGHIDFREQCDALLAAGFEGDVAIELVLPHLTPNSPPQTAEDQQMLDAEIIRSAVAWRSYLSQGGGA</sequence>
<dbReference type="GO" id="GO:0016853">
    <property type="term" value="F:isomerase activity"/>
    <property type="evidence" value="ECO:0007669"/>
    <property type="project" value="UniProtKB-KW"/>
</dbReference>
<dbReference type="SUPFAM" id="SSF51658">
    <property type="entry name" value="Xylose isomerase-like"/>
    <property type="match status" value="1"/>
</dbReference>
<protein>
    <submittedName>
        <fullName evidence="2">Sugar phosphate isomerase/epimerase</fullName>
    </submittedName>
</protein>
<dbReference type="PANTHER" id="PTHR12110">
    <property type="entry name" value="HYDROXYPYRUVATE ISOMERASE"/>
    <property type="match status" value="1"/>
</dbReference>
<proteinExistence type="predicted"/>
<reference evidence="3" key="1">
    <citation type="submission" date="2019-04" db="EMBL/GenBank/DDBJ databases">
        <title>Genome sequence of Pseudomonas putida 1290, an auxin catabolizing strain.</title>
        <authorList>
            <person name="Laird T.S."/>
            <person name="Leveau J.H.J."/>
        </authorList>
    </citation>
    <scope>NUCLEOTIDE SEQUENCE [LARGE SCALE GENOMIC DNA]</scope>
    <source>
        <strain evidence="3">1290</strain>
    </source>
</reference>
<gene>
    <name evidence="2" type="ORF">E6B08_16480</name>
</gene>
<organism evidence="2 3">
    <name type="scientific">Pseudomonas putida</name>
    <name type="common">Arthrobacter siderocapsulatus</name>
    <dbReference type="NCBI Taxonomy" id="303"/>
    <lineage>
        <taxon>Bacteria</taxon>
        <taxon>Pseudomonadati</taxon>
        <taxon>Pseudomonadota</taxon>
        <taxon>Gammaproteobacteria</taxon>
        <taxon>Pseudomonadales</taxon>
        <taxon>Pseudomonadaceae</taxon>
        <taxon>Pseudomonas</taxon>
    </lineage>
</organism>
<dbReference type="InterPro" id="IPR050312">
    <property type="entry name" value="IolE/XylAMocC-like"/>
</dbReference>
<accession>A0A4D6XAG5</accession>
<dbReference type="Gene3D" id="3.20.20.150">
    <property type="entry name" value="Divalent-metal-dependent TIM barrel enzymes"/>
    <property type="match status" value="1"/>
</dbReference>
<dbReference type="OrthoDB" id="9780241at2"/>
<dbReference type="AlphaFoldDB" id="A0A4D6XAG5"/>
<dbReference type="RefSeq" id="WP_136915027.1">
    <property type="nucleotide sequence ID" value="NZ_CP039371.1"/>
</dbReference>
<evidence type="ECO:0000259" key="1">
    <source>
        <dbReference type="Pfam" id="PF01261"/>
    </source>
</evidence>
<evidence type="ECO:0000313" key="3">
    <source>
        <dbReference type="Proteomes" id="UP000298551"/>
    </source>
</evidence>